<dbReference type="Proteomes" id="UP000037751">
    <property type="component" value="Unassembled WGS sequence"/>
</dbReference>
<dbReference type="EMBL" id="LGAV01000004">
    <property type="protein sequence ID" value="KOS14032.1"/>
    <property type="molecule type" value="Genomic_DNA"/>
</dbReference>
<evidence type="ECO:0000256" key="1">
    <source>
        <dbReference type="ARBA" id="ARBA00010139"/>
    </source>
</evidence>
<dbReference type="PANTHER" id="PTHR42877">
    <property type="entry name" value="L-ORNITHINE N(5)-MONOOXYGENASE-RELATED"/>
    <property type="match status" value="1"/>
</dbReference>
<protein>
    <submittedName>
        <fullName evidence="5">Monooxygenase</fullName>
    </submittedName>
</protein>
<dbReference type="GO" id="GO:0004499">
    <property type="term" value="F:N,N-dimethylaniline monooxygenase activity"/>
    <property type="evidence" value="ECO:0007669"/>
    <property type="project" value="InterPro"/>
</dbReference>
<comment type="caution">
    <text evidence="5">The sequence shown here is derived from an EMBL/GenBank/DDBJ whole genome shotgun (WGS) entry which is preliminary data.</text>
</comment>
<dbReference type="InterPro" id="IPR051209">
    <property type="entry name" value="FAD-bind_Monooxygenase_sf"/>
</dbReference>
<keyword evidence="6" id="KW-1185">Reference proteome</keyword>
<keyword evidence="2" id="KW-0285">Flavoprotein</keyword>
<reference evidence="5 6" key="1">
    <citation type="submission" date="2015-07" db="EMBL/GenBank/DDBJ databases">
        <title>Draft Genome Sequence of Malassezia furfur CBS1878 and Malassezia pachydermatis CBS1879.</title>
        <authorList>
            <person name="Triana S."/>
            <person name="Ohm R."/>
            <person name="Gonzalez A."/>
            <person name="DeCock H."/>
            <person name="Restrepo S."/>
            <person name="Celis A."/>
        </authorList>
    </citation>
    <scope>NUCLEOTIDE SEQUENCE [LARGE SCALE GENOMIC DNA]</scope>
    <source>
        <strain evidence="5 6">CBS 1879</strain>
    </source>
</reference>
<keyword evidence="5" id="KW-0503">Monooxygenase</keyword>
<dbReference type="STRING" id="77020.A0A0M9VP99"/>
<keyword evidence="3" id="KW-0274">FAD</keyword>
<dbReference type="SUPFAM" id="SSF51905">
    <property type="entry name" value="FAD/NAD(P)-binding domain"/>
    <property type="match status" value="1"/>
</dbReference>
<dbReference type="VEuPathDB" id="FungiDB:Malapachy_3872"/>
<dbReference type="InterPro" id="IPR036188">
    <property type="entry name" value="FAD/NAD-bd_sf"/>
</dbReference>
<dbReference type="Pfam" id="PF13450">
    <property type="entry name" value="NAD_binding_8"/>
    <property type="match status" value="1"/>
</dbReference>
<dbReference type="InterPro" id="IPR020946">
    <property type="entry name" value="Flavin_mOase-like"/>
</dbReference>
<evidence type="ECO:0000313" key="6">
    <source>
        <dbReference type="Proteomes" id="UP000037751"/>
    </source>
</evidence>
<evidence type="ECO:0000256" key="2">
    <source>
        <dbReference type="ARBA" id="ARBA00022630"/>
    </source>
</evidence>
<name>A0A0M9VP99_9BASI</name>
<dbReference type="Pfam" id="PF00743">
    <property type="entry name" value="FMO-like"/>
    <property type="match status" value="1"/>
</dbReference>
<dbReference type="GO" id="GO:0050660">
    <property type="term" value="F:flavin adenine dinucleotide binding"/>
    <property type="evidence" value="ECO:0007669"/>
    <property type="project" value="InterPro"/>
</dbReference>
<comment type="similarity">
    <text evidence="1">Belongs to the FAD-binding monooxygenase family.</text>
</comment>
<organism evidence="5 6">
    <name type="scientific">Malassezia pachydermatis</name>
    <dbReference type="NCBI Taxonomy" id="77020"/>
    <lineage>
        <taxon>Eukaryota</taxon>
        <taxon>Fungi</taxon>
        <taxon>Dikarya</taxon>
        <taxon>Basidiomycota</taxon>
        <taxon>Ustilaginomycotina</taxon>
        <taxon>Malasseziomycetes</taxon>
        <taxon>Malasseziales</taxon>
        <taxon>Malasseziaceae</taxon>
        <taxon>Malassezia</taxon>
    </lineage>
</organism>
<sequence>MDGYPTSLPNGLKLAQDPINLGGLKPEYHDIVCVGGGLSGVSLACKLKSKYKKVPDMVIIERLQGPAGTWEANTYPGCACDIPAPVYSFSFRQKSDWSGFFPQQTELREYVHTVVAEYGIGHLFLFNSVALESRYDNATGLWHVLSATFDPKDPHNASPKIRYFVSKLFISAVGGLSEPNKCDIPGHENFKGKIFHSARWDHSVDLKNKNVIVVGNGCSATQFVPIIAEEAKHVTQFVRSKHWYAPLPDSKLVKTWWWKWLLRNVPLFMWVQRIIIWLVLESHFTIVTKSWLGRQFRASWEKMCRDYISKQAPKKYHDLLLPKNNELMVGCRRRVLDNKYLPALHRENLELEPSKLVRIEEDAVVTADGRRLPADVIVMANGFSVKAAGSPMVTRGKDMTLREHDEKYGGGGVIAYRTVFVSGFPNMGMLVGPNAGTGHMSVIYTSEREQEMLMSVASHVLESAKPSEAAIAHLPGTPAPAGVTKVPTFDVKLKAELDEQHWIVKKMRSTVFPTCESWYRDPKSGRVTAVYPDWQWRFALRCWFPVWKDFEFTGLKGGAKHPATTIYQKIGCALGLGTVPYVDPSETPEIDRKSMSA</sequence>
<dbReference type="AlphaFoldDB" id="A0A0M9VP99"/>
<accession>A0A0M9VP99</accession>
<dbReference type="GO" id="GO:0050661">
    <property type="term" value="F:NADP binding"/>
    <property type="evidence" value="ECO:0007669"/>
    <property type="project" value="InterPro"/>
</dbReference>
<evidence type="ECO:0000256" key="4">
    <source>
        <dbReference type="ARBA" id="ARBA00023002"/>
    </source>
</evidence>
<dbReference type="Gene3D" id="3.50.50.60">
    <property type="entry name" value="FAD/NAD(P)-binding domain"/>
    <property type="match status" value="3"/>
</dbReference>
<dbReference type="GeneID" id="28730207"/>
<dbReference type="OrthoDB" id="74360at2759"/>
<dbReference type="PANTHER" id="PTHR42877:SF5">
    <property type="entry name" value="L-ORNITHINE N(5)-MONOOXYGENASE-RELATED"/>
    <property type="match status" value="1"/>
</dbReference>
<keyword evidence="4" id="KW-0560">Oxidoreductase</keyword>
<evidence type="ECO:0000313" key="5">
    <source>
        <dbReference type="EMBL" id="KOS14032.1"/>
    </source>
</evidence>
<evidence type="ECO:0000256" key="3">
    <source>
        <dbReference type="ARBA" id="ARBA00022827"/>
    </source>
</evidence>
<proteinExistence type="inferred from homology"/>
<gene>
    <name evidence="5" type="ORF">Malapachy_3872</name>
</gene>
<dbReference type="RefSeq" id="XP_017991664.1">
    <property type="nucleotide sequence ID" value="XM_018138331.1"/>
</dbReference>